<evidence type="ECO:0000256" key="5">
    <source>
        <dbReference type="ARBA" id="ARBA00022692"/>
    </source>
</evidence>
<evidence type="ECO:0000256" key="3">
    <source>
        <dbReference type="ARBA" id="ARBA00022448"/>
    </source>
</evidence>
<dbReference type="EMBL" id="AM286690">
    <property type="protein sequence ID" value="CAL16955.1"/>
    <property type="molecule type" value="Genomic_DNA"/>
</dbReference>
<dbReference type="Gene3D" id="2.170.130.10">
    <property type="entry name" value="TonB-dependent receptor, plug domain"/>
    <property type="match status" value="1"/>
</dbReference>
<dbReference type="PANTHER" id="PTHR32552:SF84">
    <property type="entry name" value="TONB-DEPENDENT RECEPTOR-RELATED"/>
    <property type="match status" value="1"/>
</dbReference>
<dbReference type="RefSeq" id="WP_011588788.1">
    <property type="nucleotide sequence ID" value="NC_008260.1"/>
</dbReference>
<keyword evidence="5 10" id="KW-0812">Transmembrane</keyword>
<evidence type="ECO:0000259" key="14">
    <source>
        <dbReference type="Pfam" id="PF07715"/>
    </source>
</evidence>
<comment type="subcellular location">
    <subcellularLocation>
        <location evidence="1 10">Cell outer membrane</location>
        <topology evidence="1 10">Multi-pass membrane protein</topology>
    </subcellularLocation>
</comment>
<reference evidence="15 16" key="1">
    <citation type="journal article" date="2006" name="Nat. Biotechnol.">
        <title>Genome sequence of the ubiquitous hydrocarbon-degrading marine bacterium Alcanivorax borkumensis.</title>
        <authorList>
            <person name="Schneiker S."/>
            <person name="Martins dos Santos V.A.P."/>
            <person name="Bartels D."/>
            <person name="Bekel T."/>
            <person name="Brecht M."/>
            <person name="Buhrmester J."/>
            <person name="Chernikova T.N."/>
            <person name="Denaro R."/>
            <person name="Ferrer M."/>
            <person name="Gertler C."/>
            <person name="Goesmann A."/>
            <person name="Golyshina O.V."/>
            <person name="Kaminski F."/>
            <person name="Khachane A.N."/>
            <person name="Lang S."/>
            <person name="Linke B."/>
            <person name="McHardy A.C."/>
            <person name="Meyer F."/>
            <person name="Nechitaylo T."/>
            <person name="Puehler A."/>
            <person name="Regenhardt D."/>
            <person name="Rupp O."/>
            <person name="Sabirova J.S."/>
            <person name="Selbitschka W."/>
            <person name="Yakimov M.M."/>
            <person name="Timmis K.N."/>
            <person name="Vorhoelter F.-J."/>
            <person name="Weidner S."/>
            <person name="Kaiser O."/>
            <person name="Golyshin P.N."/>
        </authorList>
    </citation>
    <scope>NUCLEOTIDE SEQUENCE [LARGE SCALE GENOMIC DNA]</scope>
    <source>
        <strain evidence="16">ATCC 700651 / DSM 11573 / NCIMB 13689 / SK2</strain>
    </source>
</reference>
<comment type="similarity">
    <text evidence="2 10 11">Belongs to the TonB-dependent receptor family.</text>
</comment>
<accession>Q0VPE3</accession>
<dbReference type="Proteomes" id="UP000008871">
    <property type="component" value="Chromosome"/>
</dbReference>
<dbReference type="HOGENOM" id="CLU_008287_9_2_6"/>
<evidence type="ECO:0000313" key="16">
    <source>
        <dbReference type="Proteomes" id="UP000008871"/>
    </source>
</evidence>
<keyword evidence="12" id="KW-0732">Signal</keyword>
<keyword evidence="8 15" id="KW-0675">Receptor</keyword>
<dbReference type="NCBIfam" id="TIGR01783">
    <property type="entry name" value="TonB-siderophor"/>
    <property type="match status" value="1"/>
</dbReference>
<dbReference type="SUPFAM" id="SSF56935">
    <property type="entry name" value="Porins"/>
    <property type="match status" value="1"/>
</dbReference>
<dbReference type="PROSITE" id="PS52016">
    <property type="entry name" value="TONB_DEPENDENT_REC_3"/>
    <property type="match status" value="1"/>
</dbReference>
<proteinExistence type="inferred from homology"/>
<evidence type="ECO:0000259" key="13">
    <source>
        <dbReference type="Pfam" id="PF00593"/>
    </source>
</evidence>
<evidence type="ECO:0000256" key="7">
    <source>
        <dbReference type="ARBA" id="ARBA00023136"/>
    </source>
</evidence>
<dbReference type="InterPro" id="IPR039426">
    <property type="entry name" value="TonB-dep_rcpt-like"/>
</dbReference>
<evidence type="ECO:0000256" key="8">
    <source>
        <dbReference type="ARBA" id="ARBA00023170"/>
    </source>
</evidence>
<keyword evidence="3 10" id="KW-0813">Transport</keyword>
<dbReference type="CDD" id="cd01347">
    <property type="entry name" value="ligand_gated_channel"/>
    <property type="match status" value="1"/>
</dbReference>
<dbReference type="InterPro" id="IPR000531">
    <property type="entry name" value="Beta-barrel_TonB"/>
</dbReference>
<dbReference type="InterPro" id="IPR036942">
    <property type="entry name" value="Beta-barrel_TonB_sf"/>
</dbReference>
<keyword evidence="7 10" id="KW-0472">Membrane</keyword>
<dbReference type="AlphaFoldDB" id="Q0VPE3"/>
<dbReference type="eggNOG" id="COG4774">
    <property type="taxonomic scope" value="Bacteria"/>
</dbReference>
<dbReference type="Gene3D" id="2.40.170.20">
    <property type="entry name" value="TonB-dependent receptor, beta-barrel domain"/>
    <property type="match status" value="1"/>
</dbReference>
<organism evidence="15 16">
    <name type="scientific">Alcanivorax borkumensis (strain ATCC 700651 / DSM 11573 / NCIMB 13689 / SK2)</name>
    <dbReference type="NCBI Taxonomy" id="393595"/>
    <lineage>
        <taxon>Bacteria</taxon>
        <taxon>Pseudomonadati</taxon>
        <taxon>Pseudomonadota</taxon>
        <taxon>Gammaproteobacteria</taxon>
        <taxon>Oceanospirillales</taxon>
        <taxon>Alcanivoracaceae</taxon>
        <taxon>Alcanivorax</taxon>
    </lineage>
</organism>
<dbReference type="InterPro" id="IPR037066">
    <property type="entry name" value="Plug_dom_sf"/>
</dbReference>
<dbReference type="InterPro" id="IPR012910">
    <property type="entry name" value="Plug_dom"/>
</dbReference>
<evidence type="ECO:0000256" key="9">
    <source>
        <dbReference type="ARBA" id="ARBA00023237"/>
    </source>
</evidence>
<dbReference type="GO" id="GO:0015344">
    <property type="term" value="F:siderophore uptake transmembrane transporter activity"/>
    <property type="evidence" value="ECO:0007669"/>
    <property type="project" value="TreeGrafter"/>
</dbReference>
<gene>
    <name evidence="15" type="primary">fhuA</name>
    <name evidence="15" type="ordered locus">ABO_1507</name>
</gene>
<keyword evidence="4 10" id="KW-1134">Transmembrane beta strand</keyword>
<evidence type="ECO:0000256" key="12">
    <source>
        <dbReference type="SAM" id="SignalP"/>
    </source>
</evidence>
<dbReference type="GO" id="GO:0009279">
    <property type="term" value="C:cell outer membrane"/>
    <property type="evidence" value="ECO:0007669"/>
    <property type="project" value="UniProtKB-SubCell"/>
</dbReference>
<evidence type="ECO:0000256" key="10">
    <source>
        <dbReference type="PROSITE-ProRule" id="PRU01360"/>
    </source>
</evidence>
<dbReference type="PANTHER" id="PTHR32552">
    <property type="entry name" value="FERRICHROME IRON RECEPTOR-RELATED"/>
    <property type="match status" value="1"/>
</dbReference>
<keyword evidence="6 11" id="KW-0798">TonB box</keyword>
<dbReference type="Pfam" id="PF07715">
    <property type="entry name" value="Plug"/>
    <property type="match status" value="1"/>
</dbReference>
<evidence type="ECO:0000256" key="6">
    <source>
        <dbReference type="ARBA" id="ARBA00023077"/>
    </source>
</evidence>
<dbReference type="GO" id="GO:0015891">
    <property type="term" value="P:siderophore transport"/>
    <property type="evidence" value="ECO:0007669"/>
    <property type="project" value="InterPro"/>
</dbReference>
<feature type="domain" description="TonB-dependent receptor-like beta-barrel" evidence="13">
    <location>
        <begin position="291"/>
        <end position="697"/>
    </location>
</feature>
<feature type="domain" description="TonB-dependent receptor plug" evidence="14">
    <location>
        <begin position="71"/>
        <end position="169"/>
    </location>
</feature>
<dbReference type="Pfam" id="PF00593">
    <property type="entry name" value="TonB_dep_Rec_b-barrel"/>
    <property type="match status" value="1"/>
</dbReference>
<dbReference type="InterPro" id="IPR010105">
    <property type="entry name" value="TonB_sidphr_rcpt"/>
</dbReference>
<dbReference type="GO" id="GO:0038023">
    <property type="term" value="F:signaling receptor activity"/>
    <property type="evidence" value="ECO:0007669"/>
    <property type="project" value="InterPro"/>
</dbReference>
<dbReference type="STRING" id="393595.ABO_1507"/>
<evidence type="ECO:0000256" key="11">
    <source>
        <dbReference type="RuleBase" id="RU003357"/>
    </source>
</evidence>
<evidence type="ECO:0000256" key="1">
    <source>
        <dbReference type="ARBA" id="ARBA00004571"/>
    </source>
</evidence>
<evidence type="ECO:0000256" key="4">
    <source>
        <dbReference type="ARBA" id="ARBA00022452"/>
    </source>
</evidence>
<evidence type="ECO:0000256" key="2">
    <source>
        <dbReference type="ARBA" id="ARBA00009810"/>
    </source>
</evidence>
<dbReference type="KEGG" id="abo:ABO_1507"/>
<name>Q0VPE3_ALCBS</name>
<protein>
    <submittedName>
        <fullName evidence="15">Ferrichrome-iron receptor</fullName>
    </submittedName>
</protein>
<keyword evidence="16" id="KW-1185">Reference proteome</keyword>
<feature type="chain" id="PRO_5004179035" evidence="12">
    <location>
        <begin position="36"/>
        <end position="729"/>
    </location>
</feature>
<sequence>MFTDPLSRPASHSALRFLRPLWLGLACSATSLAIADESNQLDTVSVNASVPDQNTDPLPEAATASRLGLSMRETPATVDIIGRDEIEQEGLRNLIELYRNAPGVSAGNIPGSPASVSMRGFTDVGYLFNGTRAVDPGLMSRNMNTWNLERVEILKGPASVLNGTGALAGSINLITKRPDVSADAYDGMLSYGSNDTVNLGLGINKVLTDTAALRADFSHDESDGFVDDTNSRTDAFTTSLLLTPTDKLTLSFDLDLYSDKYSTPYQGAPLLPASVAHDPSDVVSGGLVLDESIRDNNYNVENGIMESDSQWFRARVDYQLNENWKLANELGFYNADRNWANSEDFTYNTGTGQLDRLTTIITHRQKSASERFFAVYDGKLGERRHRFTAGVDFRYTDFFSERRFGTTTSVDPFNPNRGELPSDNASNYPYRVNYDSIVTTQGVFLEDALNLTPNWLLVGGARYDYSDLDRRIDDLITNTRTDFGQTYESFSWRLGTIYDLNNNTQLFAQYNRAATPITSLVLSSQSRAGFDLSEGRSMEAGVRTNFWDRRATLTAAVYRIDQDDILTRDPSNPALTVQGGSQRSQGGELDLTLQLLPQWWLRLSAAHVDAKYTDLTDGSGNDLTGNRPTNVPDDTYAATSAYTFSPVSLTVGGAIRHTGDFYTSSSNDYKVASRTLLDAWVSHPLGKGTLTLRGRNLTDEFYADWSGYSATQVYVGAPRTVELGWTGHF</sequence>
<feature type="signal peptide" evidence="12">
    <location>
        <begin position="1"/>
        <end position="35"/>
    </location>
</feature>
<dbReference type="OrthoDB" id="127311at2"/>
<keyword evidence="9 10" id="KW-0998">Cell outer membrane</keyword>
<evidence type="ECO:0000313" key="15">
    <source>
        <dbReference type="EMBL" id="CAL16955.1"/>
    </source>
</evidence>